<evidence type="ECO:0000256" key="1">
    <source>
        <dbReference type="SAM" id="MobiDB-lite"/>
    </source>
</evidence>
<name>A0A8H4VUV2_9AGAR</name>
<evidence type="ECO:0000313" key="2">
    <source>
        <dbReference type="EMBL" id="KAF4623067.1"/>
    </source>
</evidence>
<comment type="caution">
    <text evidence="2">The sequence shown here is derived from an EMBL/GenBank/DDBJ whole genome shotgun (WGS) entry which is preliminary data.</text>
</comment>
<sequence length="193" mass="21170">MSEIDDIFASKAKGKKPDLPPADPLPSSSSSSSKKKKKKKTQDALPPPSADAAPSSKKRPAPETVVDTSDLLIASSKRQKTNDDEKKSKATKADRKQPDVDPSFTDSRGTGDRRKTEEGWSVYKEDELGINDEGGGKLLYVPALLPVLLLPTRHSVMSIRLRLLLLITYCNPYCPKHVRTPIRSFCTALSKPL</sequence>
<gene>
    <name evidence="2" type="ORF">D9613_001933</name>
</gene>
<accession>A0A8H4VUV2</accession>
<evidence type="ECO:0000313" key="3">
    <source>
        <dbReference type="Proteomes" id="UP000521872"/>
    </source>
</evidence>
<organism evidence="2 3">
    <name type="scientific">Agrocybe pediades</name>
    <dbReference type="NCBI Taxonomy" id="84607"/>
    <lineage>
        <taxon>Eukaryota</taxon>
        <taxon>Fungi</taxon>
        <taxon>Dikarya</taxon>
        <taxon>Basidiomycota</taxon>
        <taxon>Agaricomycotina</taxon>
        <taxon>Agaricomycetes</taxon>
        <taxon>Agaricomycetidae</taxon>
        <taxon>Agaricales</taxon>
        <taxon>Agaricineae</taxon>
        <taxon>Strophariaceae</taxon>
        <taxon>Agrocybe</taxon>
    </lineage>
</organism>
<dbReference type="InterPro" id="IPR013885">
    <property type="entry name" value="DUF1764_euk"/>
</dbReference>
<reference evidence="2 3" key="1">
    <citation type="submission" date="2019-12" db="EMBL/GenBank/DDBJ databases">
        <authorList>
            <person name="Floudas D."/>
            <person name="Bentzer J."/>
            <person name="Ahren D."/>
            <person name="Johansson T."/>
            <person name="Persson P."/>
            <person name="Tunlid A."/>
        </authorList>
    </citation>
    <scope>NUCLEOTIDE SEQUENCE [LARGE SCALE GENOMIC DNA]</scope>
    <source>
        <strain evidence="2 3">CBS 102.39</strain>
    </source>
</reference>
<protein>
    <submittedName>
        <fullName evidence="2">Uncharacterized protein</fullName>
    </submittedName>
</protein>
<keyword evidence="3" id="KW-1185">Reference proteome</keyword>
<feature type="region of interest" description="Disordered" evidence="1">
    <location>
        <begin position="1"/>
        <end position="118"/>
    </location>
</feature>
<dbReference type="AlphaFoldDB" id="A0A8H4VUV2"/>
<feature type="compositionally biased region" description="Basic and acidic residues" evidence="1">
    <location>
        <begin position="80"/>
        <end position="99"/>
    </location>
</feature>
<feature type="compositionally biased region" description="Basic and acidic residues" evidence="1">
    <location>
        <begin position="109"/>
        <end position="118"/>
    </location>
</feature>
<proteinExistence type="predicted"/>
<dbReference type="Pfam" id="PF08576">
    <property type="entry name" value="DUF1764"/>
    <property type="match status" value="1"/>
</dbReference>
<dbReference type="Proteomes" id="UP000521872">
    <property type="component" value="Unassembled WGS sequence"/>
</dbReference>
<dbReference type="EMBL" id="JAACJL010000001">
    <property type="protein sequence ID" value="KAF4623067.1"/>
    <property type="molecule type" value="Genomic_DNA"/>
</dbReference>